<dbReference type="WBParaSite" id="PSAMB.scaffold2736size21566.g18975.t1">
    <property type="protein sequence ID" value="PSAMB.scaffold2736size21566.g18975.t1"/>
    <property type="gene ID" value="PSAMB.scaffold2736size21566.g18975"/>
</dbReference>
<name>A0A914VZU9_9BILA</name>
<dbReference type="Gene3D" id="2.130.10.10">
    <property type="entry name" value="YVTN repeat-like/Quinoprotein amine dehydrogenase"/>
    <property type="match status" value="1"/>
</dbReference>
<accession>A0A914VZU9</accession>
<dbReference type="PANTHER" id="PTHR10644">
    <property type="entry name" value="DNA REPAIR/RNA PROCESSING CPSF FAMILY"/>
    <property type="match status" value="1"/>
</dbReference>
<dbReference type="AlphaFoldDB" id="A0A914VZU9"/>
<proteinExistence type="predicted"/>
<dbReference type="Pfam" id="PF10433">
    <property type="entry name" value="Beta-prop_RSE1_1st"/>
    <property type="match status" value="1"/>
</dbReference>
<evidence type="ECO:0000313" key="3">
    <source>
        <dbReference type="WBParaSite" id="PSAMB.scaffold2736size21566.g18975.t1"/>
    </source>
</evidence>
<evidence type="ECO:0000313" key="2">
    <source>
        <dbReference type="Proteomes" id="UP000887566"/>
    </source>
</evidence>
<feature type="domain" description="RSE1/DDB1/CPSF1 first beta-propeller" evidence="1">
    <location>
        <begin position="14"/>
        <end position="392"/>
    </location>
</feature>
<organism evidence="2 3">
    <name type="scientific">Plectus sambesii</name>
    <dbReference type="NCBI Taxonomy" id="2011161"/>
    <lineage>
        <taxon>Eukaryota</taxon>
        <taxon>Metazoa</taxon>
        <taxon>Ecdysozoa</taxon>
        <taxon>Nematoda</taxon>
        <taxon>Chromadorea</taxon>
        <taxon>Plectida</taxon>
        <taxon>Plectina</taxon>
        <taxon>Plectoidea</taxon>
        <taxon>Plectidae</taxon>
        <taxon>Plectus</taxon>
    </lineage>
</organism>
<dbReference type="InterPro" id="IPR015943">
    <property type="entry name" value="WD40/YVTN_repeat-like_dom_sf"/>
</dbReference>
<dbReference type="Proteomes" id="UP000887566">
    <property type="component" value="Unplaced"/>
</dbReference>
<protein>
    <submittedName>
        <fullName evidence="3">Cleavage/polyadenylation specificity factor A subunit N-terminal domain-containing protein</fullName>
    </submittedName>
</protein>
<sequence length="457" mass="50498">MYTLYRETDPATTVDHSVFCHFLGGPDKQLVTIGAHHLRVFRLNPYVLVKDEEEGWKQTTKLECILSSHLLLPVQSLAVARTPLASGECLLIGFDEAKLSVVAYDRTTDDVRTVSLHSFEEEILRGGFTRDFPTPIVRADPESRCAAMLVYGRHLAILPLTTGGADVFDDDAATKKTHLFTYTVSLESLDERLQNVTDICFLHGYYEPTLLFLYEPMQTTAGRASIRQDTYCILGVSLNVKDRVQAVVWQVGHLPLDCFRVLPVIKPIGGAVVIGTNEIIYLNQSVPPCGVSTNSCIEGMTQFPLKNQQNQRVALDGSAVDFLTSDAMVIVARDGRLFVVTLLVDNTNAVKDIHIHCSTDTVIPYTVTTCGEEFLFVGSRLADSQLLRFTQATVLPVSVDGGADQPASKRARLAGSTADNEDDHFDDLALYGEIVAATSVRCDEYKLFFLLKPRAMR</sequence>
<dbReference type="InterPro" id="IPR050358">
    <property type="entry name" value="RSE1/DDB1/CFT1"/>
</dbReference>
<dbReference type="InterPro" id="IPR018846">
    <property type="entry name" value="Beta-prop_RSE1/DDB1/CPSF1_1st"/>
</dbReference>
<reference evidence="3" key="1">
    <citation type="submission" date="2022-11" db="UniProtKB">
        <authorList>
            <consortium name="WormBaseParasite"/>
        </authorList>
    </citation>
    <scope>IDENTIFICATION</scope>
</reference>
<evidence type="ECO:0000259" key="1">
    <source>
        <dbReference type="Pfam" id="PF10433"/>
    </source>
</evidence>
<keyword evidence="2" id="KW-1185">Reference proteome</keyword>